<dbReference type="AlphaFoldDB" id="A0A921DQL2"/>
<dbReference type="SUPFAM" id="SSF55469">
    <property type="entry name" value="FMN-dependent nitroreductase-like"/>
    <property type="match status" value="1"/>
</dbReference>
<sequence>MDITQAIATRRSIRSYTNEPVTKEELERLVSLAVKAPTGSGMEPWGFVALQDRREIDELSERIKKKVLDNLEDYPQFSQYETWLRSDKYHIFNHAGTVLIIYGDTNSHWHVYDCSLVAGNIMLAGQDEGIGCCWIGFAEALFDDAAFKAAHQVPEHFHLVATLSMGHTKVPVPPCTRKPPVFFSWN</sequence>
<dbReference type="Gene3D" id="3.40.109.10">
    <property type="entry name" value="NADH Oxidase"/>
    <property type="match status" value="1"/>
</dbReference>
<gene>
    <name evidence="2" type="ORF">K8W16_02940</name>
</gene>
<dbReference type="Proteomes" id="UP000698963">
    <property type="component" value="Unassembled WGS sequence"/>
</dbReference>
<dbReference type="Pfam" id="PF00881">
    <property type="entry name" value="Nitroreductase"/>
    <property type="match status" value="1"/>
</dbReference>
<dbReference type="InterPro" id="IPR000415">
    <property type="entry name" value="Nitroreductase-like"/>
</dbReference>
<comment type="caution">
    <text evidence="2">The sequence shown here is derived from an EMBL/GenBank/DDBJ whole genome shotgun (WGS) entry which is preliminary data.</text>
</comment>
<dbReference type="PANTHER" id="PTHR23026">
    <property type="entry name" value="NADPH NITROREDUCTASE"/>
    <property type="match status" value="1"/>
</dbReference>
<dbReference type="GO" id="GO:0016491">
    <property type="term" value="F:oxidoreductase activity"/>
    <property type="evidence" value="ECO:0007669"/>
    <property type="project" value="InterPro"/>
</dbReference>
<accession>A0A921DQL2</accession>
<name>A0A921DQL2_9BACT</name>
<dbReference type="EMBL" id="DYZA01000055">
    <property type="protein sequence ID" value="HJD96589.1"/>
    <property type="molecule type" value="Genomic_DNA"/>
</dbReference>
<dbReference type="RefSeq" id="WP_304121009.1">
    <property type="nucleotide sequence ID" value="NZ_DYZA01000055.1"/>
</dbReference>
<proteinExistence type="predicted"/>
<evidence type="ECO:0000313" key="2">
    <source>
        <dbReference type="EMBL" id="HJD96589.1"/>
    </source>
</evidence>
<dbReference type="PANTHER" id="PTHR23026:SF123">
    <property type="entry name" value="NAD(P)H NITROREDUCTASE RV3131-RELATED"/>
    <property type="match status" value="1"/>
</dbReference>
<dbReference type="InterPro" id="IPR050627">
    <property type="entry name" value="Nitroreductase/BluB"/>
</dbReference>
<feature type="domain" description="Nitroreductase" evidence="1">
    <location>
        <begin position="7"/>
        <end position="167"/>
    </location>
</feature>
<evidence type="ECO:0000313" key="3">
    <source>
        <dbReference type="Proteomes" id="UP000698963"/>
    </source>
</evidence>
<reference evidence="2" key="1">
    <citation type="journal article" date="2021" name="PeerJ">
        <title>Extensive microbial diversity within the chicken gut microbiome revealed by metagenomics and culture.</title>
        <authorList>
            <person name="Gilroy R."/>
            <person name="Ravi A."/>
            <person name="Getino M."/>
            <person name="Pursley I."/>
            <person name="Horton D.L."/>
            <person name="Alikhan N.F."/>
            <person name="Baker D."/>
            <person name="Gharbi K."/>
            <person name="Hall N."/>
            <person name="Watson M."/>
            <person name="Adriaenssens E.M."/>
            <person name="Foster-Nyarko E."/>
            <person name="Jarju S."/>
            <person name="Secka A."/>
            <person name="Antonio M."/>
            <person name="Oren A."/>
            <person name="Chaudhuri R.R."/>
            <person name="La Ragione R."/>
            <person name="Hildebrand F."/>
            <person name="Pallen M.J."/>
        </authorList>
    </citation>
    <scope>NUCLEOTIDE SEQUENCE</scope>
    <source>
        <strain evidence="2">ChiGjej2B2-19336</strain>
    </source>
</reference>
<evidence type="ECO:0000259" key="1">
    <source>
        <dbReference type="Pfam" id="PF00881"/>
    </source>
</evidence>
<reference evidence="2" key="2">
    <citation type="submission" date="2021-09" db="EMBL/GenBank/DDBJ databases">
        <authorList>
            <person name="Gilroy R."/>
        </authorList>
    </citation>
    <scope>NUCLEOTIDE SEQUENCE</scope>
    <source>
        <strain evidence="2">ChiGjej2B2-19336</strain>
    </source>
</reference>
<dbReference type="InterPro" id="IPR029479">
    <property type="entry name" value="Nitroreductase"/>
</dbReference>
<protein>
    <submittedName>
        <fullName evidence="2">Nitroreductase family protein</fullName>
    </submittedName>
</protein>
<organism evidence="2 3">
    <name type="scientific">Mailhella massiliensis</name>
    <dbReference type="NCBI Taxonomy" id="1903261"/>
    <lineage>
        <taxon>Bacteria</taxon>
        <taxon>Pseudomonadati</taxon>
        <taxon>Thermodesulfobacteriota</taxon>
        <taxon>Desulfovibrionia</taxon>
        <taxon>Desulfovibrionales</taxon>
        <taxon>Desulfovibrionaceae</taxon>
        <taxon>Mailhella</taxon>
    </lineage>
</organism>